<dbReference type="Proteomes" id="UP001150062">
    <property type="component" value="Unassembled WGS sequence"/>
</dbReference>
<dbReference type="InterPro" id="IPR035912">
    <property type="entry name" value="EHR_sf"/>
</dbReference>
<sequence length="111" mass="13364">MSQKQKHTIVLIQDTDYRNSRTYYDYPTITAAMNGISSIFEHKLTEKTRKRSHKHDINEIYNFIDNLTDISCLILDLKTNEYSPRTRKWIKERILTHFKNFAQKNKSKHMN</sequence>
<dbReference type="Pfam" id="PF01133">
    <property type="entry name" value="ER"/>
    <property type="match status" value="1"/>
</dbReference>
<comment type="similarity">
    <text evidence="1">Belongs to the E(R) family.</text>
</comment>
<dbReference type="InterPro" id="IPR000781">
    <property type="entry name" value="ERH"/>
</dbReference>
<dbReference type="Gene3D" id="3.30.2260.10">
    <property type="entry name" value="Enhancer of rudimentary"/>
    <property type="match status" value="1"/>
</dbReference>
<name>A0ABQ8XN55_9EUKA</name>
<organism evidence="2 3">
    <name type="scientific">Anaeramoeba flamelloides</name>
    <dbReference type="NCBI Taxonomy" id="1746091"/>
    <lineage>
        <taxon>Eukaryota</taxon>
        <taxon>Metamonada</taxon>
        <taxon>Anaeramoebidae</taxon>
        <taxon>Anaeramoeba</taxon>
    </lineage>
</organism>
<accession>A0ABQ8XN55</accession>
<evidence type="ECO:0000313" key="2">
    <source>
        <dbReference type="EMBL" id="KAJ6234043.1"/>
    </source>
</evidence>
<protein>
    <submittedName>
        <fullName evidence="2">Enhancer of rudimentary erh</fullName>
    </submittedName>
</protein>
<gene>
    <name evidence="2" type="ORF">M0813_00677</name>
</gene>
<dbReference type="SUPFAM" id="SSF143875">
    <property type="entry name" value="ERH-like"/>
    <property type="match status" value="1"/>
</dbReference>
<evidence type="ECO:0000313" key="3">
    <source>
        <dbReference type="Proteomes" id="UP001150062"/>
    </source>
</evidence>
<reference evidence="2" key="1">
    <citation type="submission" date="2022-08" db="EMBL/GenBank/DDBJ databases">
        <title>Novel sulfate-reducing endosymbionts in the free-living metamonad Anaeramoeba.</title>
        <authorList>
            <person name="Jerlstrom-Hultqvist J."/>
            <person name="Cepicka I."/>
            <person name="Gallot-Lavallee L."/>
            <person name="Salas-Leiva D."/>
            <person name="Curtis B.A."/>
            <person name="Zahonova K."/>
            <person name="Pipaliya S."/>
            <person name="Dacks J."/>
            <person name="Roger A.J."/>
        </authorList>
    </citation>
    <scope>NUCLEOTIDE SEQUENCE</scope>
    <source>
        <strain evidence="2">Schooner1</strain>
    </source>
</reference>
<keyword evidence="3" id="KW-1185">Reference proteome</keyword>
<dbReference type="PANTHER" id="PTHR12373">
    <property type="entry name" value="ENHANCER OF RUDIMENTARY ERH"/>
    <property type="match status" value="1"/>
</dbReference>
<evidence type="ECO:0000256" key="1">
    <source>
        <dbReference type="ARBA" id="ARBA00007491"/>
    </source>
</evidence>
<dbReference type="PANTHER" id="PTHR12373:SF0">
    <property type="entry name" value="ENHANCER OF RUDIMENTARY HOMOLOG"/>
    <property type="match status" value="1"/>
</dbReference>
<dbReference type="EMBL" id="JAOAOG010000272">
    <property type="protein sequence ID" value="KAJ6234043.1"/>
    <property type="molecule type" value="Genomic_DNA"/>
</dbReference>
<comment type="caution">
    <text evidence="2">The sequence shown here is derived from an EMBL/GenBank/DDBJ whole genome shotgun (WGS) entry which is preliminary data.</text>
</comment>
<proteinExistence type="inferred from homology"/>